<dbReference type="AlphaFoldDB" id="A0A9P3TET2"/>
<accession>A0A9P3TET2</accession>
<feature type="non-terminal residue" evidence="2">
    <location>
        <position position="1"/>
    </location>
</feature>
<proteinExistence type="predicted"/>
<dbReference type="InterPro" id="IPR013976">
    <property type="entry name" value="HDOD"/>
</dbReference>
<dbReference type="SUPFAM" id="SSF109604">
    <property type="entry name" value="HD-domain/PDEase-like"/>
    <property type="match status" value="1"/>
</dbReference>
<gene>
    <name evidence="2" type="ORF">I8531_005591</name>
</gene>
<evidence type="ECO:0000313" key="2">
    <source>
        <dbReference type="EMBL" id="HAT3585167.1"/>
    </source>
</evidence>
<feature type="domain" description="HDOD" evidence="1">
    <location>
        <begin position="1"/>
        <end position="119"/>
    </location>
</feature>
<dbReference type="EMBL" id="DACSUM010000138">
    <property type="protein sequence ID" value="HAT3585167.1"/>
    <property type="molecule type" value="Genomic_DNA"/>
</dbReference>
<comment type="caution">
    <text evidence="2">The sequence shown here is derived from an EMBL/GenBank/DDBJ whole genome shotgun (WGS) entry which is preliminary data.</text>
</comment>
<protein>
    <submittedName>
        <fullName evidence="2">Diguanylate phosphodiesterase</fullName>
    </submittedName>
</protein>
<dbReference type="PROSITE" id="PS51833">
    <property type="entry name" value="HDOD"/>
    <property type="match status" value="1"/>
</dbReference>
<reference evidence="2" key="2">
    <citation type="submission" date="2020-10" db="EMBL/GenBank/DDBJ databases">
        <authorList>
            <consortium name="NCBI Pathogen Detection Project"/>
        </authorList>
    </citation>
    <scope>NUCLEOTIDE SEQUENCE</scope>
    <source>
        <strain evidence="2">CAVp300</strain>
    </source>
</reference>
<sequence>RRFVTVAALANMGVAGVSECYHLSMVRGKFCELIARQTERALLPCNAFVCGLFSLLDIILEVPMEDLIKQISVPHAVSAALCEHQGDLYNILALSLCYEQYNWEGASEICHTLNISEFSVIEAMQAATKWADEISFG</sequence>
<evidence type="ECO:0000259" key="1">
    <source>
        <dbReference type="PROSITE" id="PS51833"/>
    </source>
</evidence>
<dbReference type="Proteomes" id="UP000867740">
    <property type="component" value="Unassembled WGS sequence"/>
</dbReference>
<name>A0A9P3TET2_KLUIN</name>
<reference evidence="2" key="1">
    <citation type="journal article" date="2018" name="Genome Biol.">
        <title>SKESA: strategic k-mer extension for scrupulous assemblies.</title>
        <authorList>
            <person name="Souvorov A."/>
            <person name="Agarwala R."/>
            <person name="Lipman D.J."/>
        </authorList>
    </citation>
    <scope>NUCLEOTIDE SEQUENCE</scope>
    <source>
        <strain evidence="2">CAVp300</strain>
    </source>
</reference>
<evidence type="ECO:0000313" key="3">
    <source>
        <dbReference type="Proteomes" id="UP000867740"/>
    </source>
</evidence>
<organism evidence="2 3">
    <name type="scientific">Kluyvera intermedia</name>
    <name type="common">Enterobacter intermedius</name>
    <dbReference type="NCBI Taxonomy" id="61648"/>
    <lineage>
        <taxon>Bacteria</taxon>
        <taxon>Pseudomonadati</taxon>
        <taxon>Pseudomonadota</taxon>
        <taxon>Gammaproteobacteria</taxon>
        <taxon>Enterobacterales</taxon>
        <taxon>Enterobacteriaceae</taxon>
        <taxon>Kluyvera</taxon>
    </lineage>
</organism>